<dbReference type="Gene3D" id="1.10.8.500">
    <property type="entry name" value="HAMP domain in histidine kinase"/>
    <property type="match status" value="1"/>
</dbReference>
<dbReference type="PANTHER" id="PTHR32089:SF112">
    <property type="entry name" value="LYSOZYME-LIKE PROTEIN-RELATED"/>
    <property type="match status" value="1"/>
</dbReference>
<feature type="domain" description="HAMP" evidence="9">
    <location>
        <begin position="388"/>
        <end position="442"/>
    </location>
</feature>
<reference evidence="10 11" key="1">
    <citation type="submission" date="2018-02" db="EMBL/GenBank/DDBJ databases">
        <title>Comparative genomes isolates from brazilian mangrove.</title>
        <authorList>
            <person name="Araujo J.E."/>
            <person name="Taketani R.G."/>
            <person name="Silva M.C.P."/>
            <person name="Loureco M.V."/>
            <person name="Andreote F.D."/>
        </authorList>
    </citation>
    <scope>NUCLEOTIDE SEQUENCE [LARGE SCALE GENOMIC DNA]</scope>
    <source>
        <strain evidence="10 11">NAP PRIS-MGV</strain>
    </source>
</reference>
<keyword evidence="3 5" id="KW-0807">Transducer</keyword>
<dbReference type="Gene3D" id="1.10.287.950">
    <property type="entry name" value="Methyl-accepting chemotaxis protein"/>
    <property type="match status" value="1"/>
</dbReference>
<dbReference type="SUPFAM" id="SSF103190">
    <property type="entry name" value="Sensory domain-like"/>
    <property type="match status" value="1"/>
</dbReference>
<comment type="similarity">
    <text evidence="4">Belongs to the methyl-accepting chemotaxis (MCP) protein family.</text>
</comment>
<dbReference type="Pfam" id="PF17201">
    <property type="entry name" value="Cache_3-Cache_2"/>
    <property type="match status" value="1"/>
</dbReference>
<evidence type="ECO:0000256" key="6">
    <source>
        <dbReference type="SAM" id="Phobius"/>
    </source>
</evidence>
<keyword evidence="6" id="KW-0812">Transmembrane</keyword>
<dbReference type="SMART" id="SM00283">
    <property type="entry name" value="MA"/>
    <property type="match status" value="1"/>
</dbReference>
<dbReference type="SUPFAM" id="SSF58104">
    <property type="entry name" value="Methyl-accepting chemotaxis protein (MCP) signaling domain"/>
    <property type="match status" value="1"/>
</dbReference>
<comment type="subcellular location">
    <subcellularLocation>
        <location evidence="1">Cell inner membrane</location>
        <topology evidence="1">Multi-pass membrane protein</topology>
    </subcellularLocation>
</comment>
<dbReference type="CDD" id="cd06225">
    <property type="entry name" value="HAMP"/>
    <property type="match status" value="1"/>
</dbReference>
<dbReference type="InterPro" id="IPR003660">
    <property type="entry name" value="HAMP_dom"/>
</dbReference>
<protein>
    <recommendedName>
        <fullName evidence="12">Methyl-accepting chemotaxis protein</fullName>
    </recommendedName>
</protein>
<dbReference type="InterPro" id="IPR000727">
    <property type="entry name" value="T_SNARE_dom"/>
</dbReference>
<gene>
    <name evidence="10" type="ORF">C5Y98_11730</name>
</gene>
<feature type="transmembrane region" description="Helical" evidence="6">
    <location>
        <begin position="7"/>
        <end position="33"/>
    </location>
</feature>
<evidence type="ECO:0000256" key="5">
    <source>
        <dbReference type="PROSITE-ProRule" id="PRU00284"/>
    </source>
</evidence>
<keyword evidence="2" id="KW-0997">Cell inner membrane</keyword>
<dbReference type="Gene3D" id="3.30.450.20">
    <property type="entry name" value="PAS domain"/>
    <property type="match status" value="1"/>
</dbReference>
<feature type="transmembrane region" description="Helical" evidence="6">
    <location>
        <begin position="363"/>
        <end position="391"/>
    </location>
</feature>
<evidence type="ECO:0000256" key="4">
    <source>
        <dbReference type="ARBA" id="ARBA00029447"/>
    </source>
</evidence>
<dbReference type="PROSITE" id="PS50885">
    <property type="entry name" value="HAMP"/>
    <property type="match status" value="1"/>
</dbReference>
<evidence type="ECO:0000313" key="11">
    <source>
        <dbReference type="Proteomes" id="UP000239388"/>
    </source>
</evidence>
<evidence type="ECO:0000259" key="9">
    <source>
        <dbReference type="PROSITE" id="PS50885"/>
    </source>
</evidence>
<dbReference type="PANTHER" id="PTHR32089">
    <property type="entry name" value="METHYL-ACCEPTING CHEMOTAXIS PROTEIN MCPB"/>
    <property type="match status" value="1"/>
</dbReference>
<dbReference type="Pfam" id="PF00015">
    <property type="entry name" value="MCPsignal"/>
    <property type="match status" value="1"/>
</dbReference>
<dbReference type="RefSeq" id="WP_105354398.1">
    <property type="nucleotide sequence ID" value="NZ_PUIB01000012.1"/>
</dbReference>
<evidence type="ECO:0000313" key="10">
    <source>
        <dbReference type="EMBL" id="PQO36657.1"/>
    </source>
</evidence>
<dbReference type="AlphaFoldDB" id="A0A2S8FWV3"/>
<feature type="domain" description="T-SNARE coiled-coil homology" evidence="8">
    <location>
        <begin position="620"/>
        <end position="682"/>
    </location>
</feature>
<dbReference type="PROSITE" id="PS50111">
    <property type="entry name" value="CHEMOTAXIS_TRANSDUC_2"/>
    <property type="match status" value="1"/>
</dbReference>
<evidence type="ECO:0000256" key="1">
    <source>
        <dbReference type="ARBA" id="ARBA00004429"/>
    </source>
</evidence>
<dbReference type="SMART" id="SM00304">
    <property type="entry name" value="HAMP"/>
    <property type="match status" value="1"/>
</dbReference>
<keyword evidence="6" id="KW-1133">Transmembrane helix</keyword>
<dbReference type="Proteomes" id="UP000239388">
    <property type="component" value="Unassembled WGS sequence"/>
</dbReference>
<sequence length="733" mass="78204">MRIGTKVLVLSLAGPVACALIILSIVMISGAALDKTVLEQAEEMAHTQSQAAAHNVRLILESQNALTSQQLDATIGFSEELLHDKGSLVLEPNQLDWTCKNQFTGETTPKKLPEISIDGKPLGQVRDLNQHVSYVDDVTDWSGGTCTIFQKIPETGDMLRVATSVIGKDGQRAIGTYIPAVNPDGAKNPVVDKLLRGEPYYGRAFVVDKWYSTAYHPVKDASGEVIGALYVGLLQEEAADLPKHLEKVSLGKSGYVFVVQGSGKDKGMYLVSKDGTRNGENILDTIDAKGEPCIELMIEKSLAAAPGEIVEHEYFWQNKDETIPREKLAALFYYEPWDWVVGISTYKDDFRSSVTTTRSSLNWMLIYVGVGTAIVLTAVAVFSVIASRILVKPLNSMTASLRDIAQGEGDLTKRLEILSKDEIGELANWFNIFMDKLQGIISRVAGCATSLSDTSEKMLATASDLANGAEEAKGRSTSVAAASEEMATTMTTMASSIQELTGNISSVGDAVEELTNSIADISKNTERASSVAINATSLAEESNDKIHKLGTAAEAIGRIVGVIEDIAEQTNLLALNATIEASRAGEAGKGFAVVATEVKELAHQTTDAIDDIRKTVNGIQESSKDAVKSIGAITEVIEEIREASLSIASAVEEQSVTTKQISSNINQTAASAKAISSGVSDSAAASQEITENVIGVDKATQRTATGAATTRSYGDNLAEFAHEINDLVGGFKV</sequence>
<evidence type="ECO:0000256" key="3">
    <source>
        <dbReference type="ARBA" id="ARBA00023224"/>
    </source>
</evidence>
<evidence type="ECO:0000256" key="2">
    <source>
        <dbReference type="ARBA" id="ARBA00022519"/>
    </source>
</evidence>
<comment type="caution">
    <text evidence="10">The sequence shown here is derived from an EMBL/GenBank/DDBJ whole genome shotgun (WGS) entry which is preliminary data.</text>
</comment>
<proteinExistence type="inferred from homology"/>
<dbReference type="Pfam" id="PF00672">
    <property type="entry name" value="HAMP"/>
    <property type="match status" value="1"/>
</dbReference>
<evidence type="ECO:0000259" key="7">
    <source>
        <dbReference type="PROSITE" id="PS50111"/>
    </source>
</evidence>
<evidence type="ECO:0000259" key="8">
    <source>
        <dbReference type="PROSITE" id="PS50192"/>
    </source>
</evidence>
<dbReference type="InterPro" id="IPR004089">
    <property type="entry name" value="MCPsignal_dom"/>
</dbReference>
<feature type="domain" description="Methyl-accepting transducer" evidence="7">
    <location>
        <begin position="454"/>
        <end position="697"/>
    </location>
</feature>
<dbReference type="EMBL" id="PUIB01000012">
    <property type="protein sequence ID" value="PQO36657.1"/>
    <property type="molecule type" value="Genomic_DNA"/>
</dbReference>
<organism evidence="10 11">
    <name type="scientific">Blastopirellula marina</name>
    <dbReference type="NCBI Taxonomy" id="124"/>
    <lineage>
        <taxon>Bacteria</taxon>
        <taxon>Pseudomonadati</taxon>
        <taxon>Planctomycetota</taxon>
        <taxon>Planctomycetia</taxon>
        <taxon>Pirellulales</taxon>
        <taxon>Pirellulaceae</taxon>
        <taxon>Blastopirellula</taxon>
    </lineage>
</organism>
<accession>A0A2S8FWV3</accession>
<dbReference type="InterPro" id="IPR029151">
    <property type="entry name" value="Sensor-like_sf"/>
</dbReference>
<evidence type="ECO:0008006" key="12">
    <source>
        <dbReference type="Google" id="ProtNLM"/>
    </source>
</evidence>
<dbReference type="GO" id="GO:0007165">
    <property type="term" value="P:signal transduction"/>
    <property type="evidence" value="ECO:0007669"/>
    <property type="project" value="UniProtKB-KW"/>
</dbReference>
<dbReference type="InterPro" id="IPR033462">
    <property type="entry name" value="Cache_3-Cache_2"/>
</dbReference>
<dbReference type="CDD" id="cd11386">
    <property type="entry name" value="MCP_signal"/>
    <property type="match status" value="1"/>
</dbReference>
<name>A0A2S8FWV3_9BACT</name>
<keyword evidence="6" id="KW-0472">Membrane</keyword>
<dbReference type="GO" id="GO:0005886">
    <property type="term" value="C:plasma membrane"/>
    <property type="evidence" value="ECO:0007669"/>
    <property type="project" value="UniProtKB-SubCell"/>
</dbReference>
<keyword evidence="2" id="KW-1003">Cell membrane</keyword>
<dbReference type="OrthoDB" id="9814363at2"/>
<dbReference type="PROSITE" id="PS50192">
    <property type="entry name" value="T_SNARE"/>
    <property type="match status" value="1"/>
</dbReference>